<dbReference type="Gene3D" id="3.40.50.12780">
    <property type="entry name" value="N-terminal domain of ligase-like"/>
    <property type="match status" value="1"/>
</dbReference>
<dbReference type="InterPro" id="IPR045851">
    <property type="entry name" value="AMP-bd_C_sf"/>
</dbReference>
<dbReference type="EMBL" id="CP022022">
    <property type="protein sequence ID" value="ASF43714.1"/>
    <property type="molecule type" value="Genomic_DNA"/>
</dbReference>
<dbReference type="SUPFAM" id="SSF56801">
    <property type="entry name" value="Acetyl-CoA synthetase-like"/>
    <property type="match status" value="1"/>
</dbReference>
<gene>
    <name evidence="4" type="ORF">CBG49_11850</name>
</gene>
<organism evidence="4 5">
    <name type="scientific">Capnocytophaga endodontalis</name>
    <dbReference type="NCBI Taxonomy" id="2708117"/>
    <lineage>
        <taxon>Bacteria</taxon>
        <taxon>Pseudomonadati</taxon>
        <taxon>Bacteroidota</taxon>
        <taxon>Flavobacteriia</taxon>
        <taxon>Flavobacteriales</taxon>
        <taxon>Flavobacteriaceae</taxon>
        <taxon>Capnocytophaga</taxon>
    </lineage>
</organism>
<feature type="domain" description="AMP-dependent synthetase/ligase" evidence="3">
    <location>
        <begin position="61"/>
        <end position="214"/>
    </location>
</feature>
<keyword evidence="2 4" id="KW-0436">Ligase</keyword>
<name>A0A1Z4BQY0_9FLAO</name>
<dbReference type="GO" id="GO:0031956">
    <property type="term" value="F:medium-chain fatty acid-CoA ligase activity"/>
    <property type="evidence" value="ECO:0007669"/>
    <property type="project" value="TreeGrafter"/>
</dbReference>
<protein>
    <submittedName>
        <fullName evidence="4">O-succinylbenzoic acid--CoA ligase</fullName>
    </submittedName>
</protein>
<sequence length="360" mass="41282">MEEIDYKFVHKDFRINGFPIDRERLIILAVAYVKDGLPYRKAVGRFLLDWLDNKDYIEATTSGSTGIPKQIQLKKQGMVNSALATGEYLNLSPKDRALLCLPADFIAGKMMLIRAIVLGLHLDIIRPSSMPLSLTNKNYDFCAMIPLQAAKSLTDLPRVKKLILGGASIDGELEAKLQNISTEVYSSYGMTETISHIAMRKVNHTEEHETTYKAMPNVIFTQDDRHCLVINAPLIADHPVVTNDMVNLISHNEFEWLGRFDNIINSGGFKVFPESVERKIKKYIKGDYFITKEPDDELGQRAVLYVQGDEKDYPTLAHDIYMDKDMLKYEVPRQIYFVPEFVYTDNQKLRRDETVKKYKK</sequence>
<evidence type="ECO:0000259" key="3">
    <source>
        <dbReference type="Pfam" id="PF00501"/>
    </source>
</evidence>
<evidence type="ECO:0000313" key="5">
    <source>
        <dbReference type="Proteomes" id="UP000197007"/>
    </source>
</evidence>
<dbReference type="InterPro" id="IPR042099">
    <property type="entry name" value="ANL_N_sf"/>
</dbReference>
<dbReference type="GO" id="GO:0006631">
    <property type="term" value="P:fatty acid metabolic process"/>
    <property type="evidence" value="ECO:0007669"/>
    <property type="project" value="TreeGrafter"/>
</dbReference>
<dbReference type="Gene3D" id="3.30.300.30">
    <property type="match status" value="1"/>
</dbReference>
<dbReference type="Proteomes" id="UP000197007">
    <property type="component" value="Chromosome"/>
</dbReference>
<dbReference type="RefSeq" id="WP_009412371.1">
    <property type="nucleotide sequence ID" value="NZ_CP022022.1"/>
</dbReference>
<evidence type="ECO:0000313" key="4">
    <source>
        <dbReference type="EMBL" id="ASF43714.1"/>
    </source>
</evidence>
<keyword evidence="5" id="KW-1185">Reference proteome</keyword>
<comment type="similarity">
    <text evidence="1">Belongs to the ATP-dependent AMP-binding enzyme family.</text>
</comment>
<dbReference type="KEGG" id="capn:CBG49_11850"/>
<evidence type="ECO:0000256" key="2">
    <source>
        <dbReference type="ARBA" id="ARBA00022598"/>
    </source>
</evidence>
<dbReference type="AlphaFoldDB" id="A0A1Z4BQY0"/>
<dbReference type="InterPro" id="IPR000873">
    <property type="entry name" value="AMP-dep_synth/lig_dom"/>
</dbReference>
<dbReference type="PANTHER" id="PTHR43201">
    <property type="entry name" value="ACYL-COA SYNTHETASE"/>
    <property type="match status" value="1"/>
</dbReference>
<accession>A0A1Z4BQY0</accession>
<dbReference type="Pfam" id="PF00501">
    <property type="entry name" value="AMP-binding"/>
    <property type="match status" value="1"/>
</dbReference>
<proteinExistence type="inferred from homology"/>
<evidence type="ECO:0000256" key="1">
    <source>
        <dbReference type="ARBA" id="ARBA00006432"/>
    </source>
</evidence>
<reference evidence="5" key="1">
    <citation type="submission" date="2017-06" db="EMBL/GenBank/DDBJ databases">
        <title>Complete genome sequence of Capnocytophaga sp. KCOM 1579 (=ChDC OS43) isolated from a human refractory periapical abscess lesion.</title>
        <authorList>
            <person name="Kook J.-K."/>
            <person name="Park S.-N."/>
            <person name="Lim Y.K."/>
            <person name="Roh H."/>
        </authorList>
    </citation>
    <scope>NUCLEOTIDE SEQUENCE [LARGE SCALE GENOMIC DNA]</scope>
    <source>
        <strain evidence="5">ChDC OS43</strain>
    </source>
</reference>
<dbReference type="PANTHER" id="PTHR43201:SF5">
    <property type="entry name" value="MEDIUM-CHAIN ACYL-COA LIGASE ACSF2, MITOCHONDRIAL"/>
    <property type="match status" value="1"/>
</dbReference>